<dbReference type="InterPro" id="IPR036250">
    <property type="entry name" value="AcylCo_DH-like_C"/>
</dbReference>
<dbReference type="PANTHER" id="PTHR43884">
    <property type="entry name" value="ACYL-COA DEHYDROGENASE"/>
    <property type="match status" value="1"/>
</dbReference>
<evidence type="ECO:0000256" key="3">
    <source>
        <dbReference type="ARBA" id="ARBA00022630"/>
    </source>
</evidence>
<sequence>MISNASDMPFGPGSVAERMHDIREAARVVSEGFSRAYMRECIDQHRFPQEIWETLGEYGLLGISIPEDLGGSGGGQVELVALMEALAEAGLVLPMLLLTGFARVPIIRHGTPEQIERFVKPTISGTEKLCFAITEPDAGTNSFAMSSLATREGDGYRLTGRKVFISGAADADRMLVVARTQKVGEVGRRTEGMSLFVVDTDAPGVQLQPLNIDVGWPERQYLVFFDEVRLDADRLIGLPGQGLAGMFEALNSERLLVTAMSVGLGNYALKKAVAYANERKPFGVPIGGYQALQHRLAEAKAELEAARLMMIQAAATFDAGGNAGAHANMAKLLGSRAAVKAVEAALQTHGGYGFDRDYDIITLWPSVRLMEIAPINNEMLLNYIGEHVLGLPKSY</sequence>
<reference evidence="11 12" key="1">
    <citation type="submission" date="2024-06" db="EMBL/GenBank/DDBJ databases">
        <authorList>
            <person name="Li Z."/>
            <person name="Jiang Y."/>
        </authorList>
    </citation>
    <scope>NUCLEOTIDE SEQUENCE [LARGE SCALE GENOMIC DNA]</scope>
    <source>
        <strain evidence="11 12">HSW-8</strain>
    </source>
</reference>
<keyword evidence="3 6" id="KW-0285">Flavoprotein</keyword>
<dbReference type="Pfam" id="PF00441">
    <property type="entry name" value="Acyl-CoA_dh_1"/>
    <property type="match status" value="1"/>
</dbReference>
<feature type="domain" description="Acyl-CoA oxidase/dehydrogenase middle" evidence="9">
    <location>
        <begin position="130"/>
        <end position="218"/>
    </location>
</feature>
<evidence type="ECO:0000259" key="8">
    <source>
        <dbReference type="Pfam" id="PF00441"/>
    </source>
</evidence>
<feature type="domain" description="Acyl-CoA dehydrogenase/oxidase C-terminal" evidence="8">
    <location>
        <begin position="240"/>
        <end position="388"/>
    </location>
</feature>
<evidence type="ECO:0000313" key="11">
    <source>
        <dbReference type="EMBL" id="MES0873326.1"/>
    </source>
</evidence>
<comment type="caution">
    <text evidence="11">The sequence shown here is derived from an EMBL/GenBank/DDBJ whole genome shotgun (WGS) entry which is preliminary data.</text>
</comment>
<dbReference type="InterPro" id="IPR037069">
    <property type="entry name" value="AcylCoA_DH/ox_N_sf"/>
</dbReference>
<dbReference type="EMBL" id="JBEPIJ010000004">
    <property type="protein sequence ID" value="MES0873326.1"/>
    <property type="molecule type" value="Genomic_DNA"/>
</dbReference>
<dbReference type="InterPro" id="IPR046373">
    <property type="entry name" value="Acyl-CoA_Oxase/DH_mid-dom_sf"/>
</dbReference>
<dbReference type="GO" id="GO:0016491">
    <property type="term" value="F:oxidoreductase activity"/>
    <property type="evidence" value="ECO:0007669"/>
    <property type="project" value="UniProtKB-KW"/>
</dbReference>
<dbReference type="Pfam" id="PF02771">
    <property type="entry name" value="Acyl-CoA_dh_N"/>
    <property type="match status" value="1"/>
</dbReference>
<comment type="similarity">
    <text evidence="2 6">Belongs to the acyl-CoA dehydrogenase family.</text>
</comment>
<keyword evidence="7" id="KW-0175">Coiled coil</keyword>
<evidence type="ECO:0000259" key="9">
    <source>
        <dbReference type="Pfam" id="PF02770"/>
    </source>
</evidence>
<evidence type="ECO:0000256" key="6">
    <source>
        <dbReference type="RuleBase" id="RU362125"/>
    </source>
</evidence>
<gene>
    <name evidence="11" type="ORF">ABSH63_04765</name>
</gene>
<comment type="cofactor">
    <cofactor evidence="1 6">
        <name>FAD</name>
        <dbReference type="ChEBI" id="CHEBI:57692"/>
    </cofactor>
</comment>
<evidence type="ECO:0000256" key="5">
    <source>
        <dbReference type="ARBA" id="ARBA00023002"/>
    </source>
</evidence>
<dbReference type="PANTHER" id="PTHR43884:SF20">
    <property type="entry name" value="ACYL-COA DEHYDROGENASE FADE28"/>
    <property type="match status" value="1"/>
</dbReference>
<evidence type="ECO:0000256" key="2">
    <source>
        <dbReference type="ARBA" id="ARBA00009347"/>
    </source>
</evidence>
<evidence type="ECO:0000256" key="7">
    <source>
        <dbReference type="SAM" id="Coils"/>
    </source>
</evidence>
<keyword evidence="4 6" id="KW-0274">FAD</keyword>
<dbReference type="Gene3D" id="1.20.140.10">
    <property type="entry name" value="Butyryl-CoA Dehydrogenase, subunit A, domain 3"/>
    <property type="match status" value="1"/>
</dbReference>
<evidence type="ECO:0000259" key="10">
    <source>
        <dbReference type="Pfam" id="PF02771"/>
    </source>
</evidence>
<proteinExistence type="inferred from homology"/>
<dbReference type="Gene3D" id="1.10.540.10">
    <property type="entry name" value="Acyl-CoA dehydrogenase/oxidase, N-terminal domain"/>
    <property type="match status" value="1"/>
</dbReference>
<accession>A0ABV2A937</accession>
<protein>
    <submittedName>
        <fullName evidence="11">Acyl-CoA dehydrogenase family protein</fullName>
        <ecNumber evidence="11">1.-.-.-</ecNumber>
    </submittedName>
</protein>
<dbReference type="EC" id="1.-.-.-" evidence="11"/>
<dbReference type="CDD" id="cd00567">
    <property type="entry name" value="ACAD"/>
    <property type="match status" value="1"/>
</dbReference>
<name>A0ABV2A937_9GAMM</name>
<dbReference type="InterPro" id="IPR006091">
    <property type="entry name" value="Acyl-CoA_Oxase/DH_mid-dom"/>
</dbReference>
<dbReference type="Gene3D" id="2.40.110.10">
    <property type="entry name" value="Butyryl-CoA Dehydrogenase, subunit A, domain 2"/>
    <property type="match status" value="1"/>
</dbReference>
<dbReference type="InterPro" id="IPR013786">
    <property type="entry name" value="AcylCoA_DH/ox_N"/>
</dbReference>
<feature type="coiled-coil region" evidence="7">
    <location>
        <begin position="289"/>
        <end position="316"/>
    </location>
</feature>
<dbReference type="InterPro" id="IPR009100">
    <property type="entry name" value="AcylCoA_DH/oxidase_NM_dom_sf"/>
</dbReference>
<evidence type="ECO:0000256" key="1">
    <source>
        <dbReference type="ARBA" id="ARBA00001974"/>
    </source>
</evidence>
<dbReference type="RefSeq" id="WP_352887898.1">
    <property type="nucleotide sequence ID" value="NZ_JBEPIJ010000004.1"/>
</dbReference>
<feature type="domain" description="Acyl-CoA dehydrogenase/oxidase N-terminal" evidence="10">
    <location>
        <begin position="20"/>
        <end position="125"/>
    </location>
</feature>
<keyword evidence="12" id="KW-1185">Reference proteome</keyword>
<dbReference type="Pfam" id="PF02770">
    <property type="entry name" value="Acyl-CoA_dh_M"/>
    <property type="match status" value="1"/>
</dbReference>
<organism evidence="11 12">
    <name type="scientific">Sinimarinibacterium thermocellulolyticum</name>
    <dbReference type="NCBI Taxonomy" id="3170016"/>
    <lineage>
        <taxon>Bacteria</taxon>
        <taxon>Pseudomonadati</taxon>
        <taxon>Pseudomonadota</taxon>
        <taxon>Gammaproteobacteria</taxon>
        <taxon>Nevskiales</taxon>
        <taxon>Nevskiaceae</taxon>
        <taxon>Sinimarinibacterium</taxon>
    </lineage>
</organism>
<dbReference type="SUPFAM" id="SSF47203">
    <property type="entry name" value="Acyl-CoA dehydrogenase C-terminal domain-like"/>
    <property type="match status" value="1"/>
</dbReference>
<dbReference type="SUPFAM" id="SSF56645">
    <property type="entry name" value="Acyl-CoA dehydrogenase NM domain-like"/>
    <property type="match status" value="1"/>
</dbReference>
<dbReference type="InterPro" id="IPR009075">
    <property type="entry name" value="AcylCo_DH/oxidase_C"/>
</dbReference>
<evidence type="ECO:0000313" key="12">
    <source>
        <dbReference type="Proteomes" id="UP001465331"/>
    </source>
</evidence>
<evidence type="ECO:0000256" key="4">
    <source>
        <dbReference type="ARBA" id="ARBA00022827"/>
    </source>
</evidence>
<dbReference type="Proteomes" id="UP001465331">
    <property type="component" value="Unassembled WGS sequence"/>
</dbReference>
<keyword evidence="5 6" id="KW-0560">Oxidoreductase</keyword>